<dbReference type="OrthoDB" id="10356410at2759"/>
<sequence>MSAPVVDSKCCAFFEPPSDYGCSQCDNQMGIFTCHGCCQVFCPQHAAEHRAPLKVRLDNLIVENQKLDTHIESEKHSDEYIKLQQEVDDWEEKSIEKIRQAAAEARKKLSDIDSGYGNSQIKKINDCREALTARLKKAEVNNDYHEQHLTYWEQFLEDLRQNYIRLQSNFVRIEFCTRPFIAKILVVENAVATRFTKWCYYQKDCVQTTALRQSQYFQEENCSEILYIGPCGQATEAFQPLPKPGIESPVEILDSNYAGALQTGEYRFCLTKECRFIGIISKNVGQKKTPLNTPTVYGWSTTEDAIYRDGYRQFGSPNDLHPGDTVSLLISSEQQWIRLRNITRKRTHELHIDVNKCPLPWQLKIAFTSDNYE</sequence>
<evidence type="ECO:0000313" key="4">
    <source>
        <dbReference type="Proteomes" id="UP000663852"/>
    </source>
</evidence>
<keyword evidence="3" id="KW-1185">Reference proteome</keyword>
<name>A0A814Y207_ADIRI</name>
<evidence type="ECO:0008006" key="5">
    <source>
        <dbReference type="Google" id="ProtNLM"/>
    </source>
</evidence>
<proteinExistence type="predicted"/>
<organism evidence="1 4">
    <name type="scientific">Adineta ricciae</name>
    <name type="common">Rotifer</name>
    <dbReference type="NCBI Taxonomy" id="249248"/>
    <lineage>
        <taxon>Eukaryota</taxon>
        <taxon>Metazoa</taxon>
        <taxon>Spiralia</taxon>
        <taxon>Gnathifera</taxon>
        <taxon>Rotifera</taxon>
        <taxon>Eurotatoria</taxon>
        <taxon>Bdelloidea</taxon>
        <taxon>Adinetida</taxon>
        <taxon>Adinetidae</taxon>
        <taxon>Adineta</taxon>
    </lineage>
</organism>
<reference evidence="1" key="1">
    <citation type="submission" date="2021-02" db="EMBL/GenBank/DDBJ databases">
        <authorList>
            <person name="Nowell W R."/>
        </authorList>
    </citation>
    <scope>NUCLEOTIDE SEQUENCE</scope>
</reference>
<dbReference type="EMBL" id="CAJNOR010005110">
    <property type="protein sequence ID" value="CAF1545889.1"/>
    <property type="molecule type" value="Genomic_DNA"/>
</dbReference>
<accession>A0A814Y207</accession>
<evidence type="ECO:0000313" key="1">
    <source>
        <dbReference type="EMBL" id="CAF1223708.1"/>
    </source>
</evidence>
<gene>
    <name evidence="1" type="ORF">EDS130_LOCUS26559</name>
    <name evidence="2" type="ORF">XAT740_LOCUS42515</name>
</gene>
<protein>
    <recommendedName>
        <fullName evidence="5">B box-type domain-containing protein</fullName>
    </recommendedName>
</protein>
<dbReference type="AlphaFoldDB" id="A0A814Y207"/>
<dbReference type="Proteomes" id="UP000663828">
    <property type="component" value="Unassembled WGS sequence"/>
</dbReference>
<dbReference type="Proteomes" id="UP000663852">
    <property type="component" value="Unassembled WGS sequence"/>
</dbReference>
<evidence type="ECO:0000313" key="2">
    <source>
        <dbReference type="EMBL" id="CAF1545889.1"/>
    </source>
</evidence>
<evidence type="ECO:0000313" key="3">
    <source>
        <dbReference type="Proteomes" id="UP000663828"/>
    </source>
</evidence>
<dbReference type="EMBL" id="CAJNOJ010000162">
    <property type="protein sequence ID" value="CAF1223708.1"/>
    <property type="molecule type" value="Genomic_DNA"/>
</dbReference>
<comment type="caution">
    <text evidence="1">The sequence shown here is derived from an EMBL/GenBank/DDBJ whole genome shotgun (WGS) entry which is preliminary data.</text>
</comment>